<evidence type="ECO:0000313" key="2">
    <source>
        <dbReference type="EMBL" id="OOO03901.1"/>
    </source>
</evidence>
<comment type="caution">
    <text evidence="2">The sequence shown here is derived from an EMBL/GenBank/DDBJ whole genome shotgun (WGS) entry which is preliminary data.</text>
</comment>
<feature type="compositionally biased region" description="Polar residues" evidence="1">
    <location>
        <begin position="358"/>
        <end position="379"/>
    </location>
</feature>
<feature type="compositionally biased region" description="Low complexity" evidence="1">
    <location>
        <begin position="1210"/>
        <end position="1222"/>
    </location>
</feature>
<protein>
    <submittedName>
        <fullName evidence="2">Uncharacterized protein</fullName>
    </submittedName>
</protein>
<dbReference type="Proteomes" id="UP000190312">
    <property type="component" value="Unassembled WGS sequence"/>
</dbReference>
<feature type="compositionally biased region" description="Low complexity" evidence="1">
    <location>
        <begin position="449"/>
        <end position="460"/>
    </location>
</feature>
<dbReference type="VEuPathDB" id="FungiDB:AO090206000131"/>
<accession>A0A1S9D4A6</accession>
<dbReference type="InterPro" id="IPR012337">
    <property type="entry name" value="RNaseH-like_sf"/>
</dbReference>
<dbReference type="OrthoDB" id="4226558at2759"/>
<proteinExistence type="predicted"/>
<feature type="region of interest" description="Disordered" evidence="1">
    <location>
        <begin position="1192"/>
        <end position="1222"/>
    </location>
</feature>
<feature type="region of interest" description="Disordered" evidence="1">
    <location>
        <begin position="638"/>
        <end position="671"/>
    </location>
</feature>
<feature type="compositionally biased region" description="Acidic residues" evidence="1">
    <location>
        <begin position="251"/>
        <end position="260"/>
    </location>
</feature>
<dbReference type="VEuPathDB" id="FungiDB:AO090010000244"/>
<dbReference type="EMBL" id="MKZY01000012">
    <property type="protein sequence ID" value="OOO03901.1"/>
    <property type="molecule type" value="Genomic_DNA"/>
</dbReference>
<gene>
    <name evidence="2" type="ORF">OAory_01095420</name>
</gene>
<feature type="region of interest" description="Disordered" evidence="1">
    <location>
        <begin position="221"/>
        <end position="462"/>
    </location>
</feature>
<sequence length="1222" mass="136557">MSSGTPIGSGPGGFYDTAVPLLSARPSVPDYIHPSGEIDFYTDSPKDYDRLARHRKAWTWLLPHHKRVQIRGRRGHYKGNDAKVPDAYILHVDWAGSNAVGKKRKGSLMVSLHRAEDANRLLRGLFYLRSQILRTELFDPSGRLTQCLQCQRYGHVQRGCTFSIRCLYCGEQHRKGDCPQTKVTPDRFTCATCKGPNLAYEKMCPTRLQAAAEADYTRKHKPKYFPEPARPVTSLPIGPPPLTSNPSGDSEQPEEPEPEPAESSAETRKKAKKVVETKSHNHTNATAGRRTAKSASTSDHLRPRGLPGQLGHLGKHRAGIRPERTVRDDLPSRQLRAVRRIQSVRGDRTQMRHREEVQQCSALDTDTRPEQQTPISPFSSPKKRRSTRLQEEPIKRRKTTGPREIPQPTPEQWRNPSRLDPQAESRTCGSRNVHKGQGEGTGPTDRRVPSSAPAPAPARLRSTRYATRLTGGYTPPLQGPSGLEFTAQAKAKLLSQVFFPPPPPVNLDDIRNYKSPEPLQNPGITQSEMLESINRPREDKDPCPDDITNLFLQVTADLVALILTGIYNESLRQVHCPTHFRKARTVALRKPGRDDYSKPKSYRPIALLNTIAKVLEGIMALRLSYFAEEYKLLPDNHFRGRKGQGTETALHSDGNHQQSMETRPNRVSTAPRQFRSLRQRLTPTAPAQPLQTTNPIQVSCPESMIDTGIPQGSPLSPILYLFYHVDMMDADEETKTSDTLTTLQWSHARQTARLSDTSTADRYQMQSGAKAITLLGRSEWGPSLEDKRQVYNAGPQEERDARQAAAITGRYSTTGRTQHLRRLQGRQQGRIRRRAPPTTITQRLRRNRLTALTRIAATPAYQRILRQRAFSRNQALHSALEAIEKELHIRADIDASRMEIITACIVPQWWELPHAEIANWKTEALTHHGIHCSAYPAVPKSTSTAQDHHGETGAAAVYLDPRTYREAYLGPDRHATVPAAELTGLGPVEIYTDNESALNTLRNPKQGSGQYLIKQIACLLEEAPTRVANDLLADSGSLGVPGNELADEMAKRATGWRPALGTSDGPRAKRMPGLDLAPTICGRPGPKAPGKELHDLKPTIRSKDRIVYSSPNGWLARAARIKRADTDRYPRCRSAPETRHHLLITCPAYRKLMIKKWFDSQSCPQNLKEAFNNPTHTLRTARFLLQTTPLRPYGEYDDDDNDSGNDDVVDSSVSDTSGSGLT</sequence>
<feature type="compositionally biased region" description="Acidic residues" evidence="1">
    <location>
        <begin position="1195"/>
        <end position="1209"/>
    </location>
</feature>
<feature type="compositionally biased region" description="Basic and acidic residues" evidence="1">
    <location>
        <begin position="345"/>
        <end position="357"/>
    </location>
</feature>
<name>A0A1S9D4A6_ASPOZ</name>
<feature type="region of interest" description="Disordered" evidence="1">
    <location>
        <begin position="811"/>
        <end position="831"/>
    </location>
</feature>
<dbReference type="SUPFAM" id="SSF53098">
    <property type="entry name" value="Ribonuclease H-like"/>
    <property type="match status" value="1"/>
</dbReference>
<evidence type="ECO:0000313" key="3">
    <source>
        <dbReference type="Proteomes" id="UP000190312"/>
    </source>
</evidence>
<feature type="compositionally biased region" description="Basic and acidic residues" evidence="1">
    <location>
        <begin position="320"/>
        <end position="331"/>
    </location>
</feature>
<dbReference type="AlphaFoldDB" id="A0A1S9D4A6"/>
<dbReference type="PANTHER" id="PTHR33481">
    <property type="entry name" value="REVERSE TRANSCRIPTASE"/>
    <property type="match status" value="1"/>
</dbReference>
<organism evidence="2 3">
    <name type="scientific">Aspergillus oryzae</name>
    <name type="common">Yellow koji mold</name>
    <dbReference type="NCBI Taxonomy" id="5062"/>
    <lineage>
        <taxon>Eukaryota</taxon>
        <taxon>Fungi</taxon>
        <taxon>Dikarya</taxon>
        <taxon>Ascomycota</taxon>
        <taxon>Pezizomycotina</taxon>
        <taxon>Eurotiomycetes</taxon>
        <taxon>Eurotiomycetidae</taxon>
        <taxon>Eurotiales</taxon>
        <taxon>Aspergillaceae</taxon>
        <taxon>Aspergillus</taxon>
        <taxon>Aspergillus subgen. Circumdati</taxon>
    </lineage>
</organism>
<evidence type="ECO:0000256" key="1">
    <source>
        <dbReference type="SAM" id="MobiDB-lite"/>
    </source>
</evidence>
<reference evidence="2 3" key="1">
    <citation type="submission" date="2016-10" db="EMBL/GenBank/DDBJ databases">
        <title>Genome sequencing of Aspergillus oryzae BCC7051.</title>
        <authorList>
            <person name="Thammarongtham C."/>
            <person name="Vorapreeda T."/>
            <person name="Nookaew I."/>
            <person name="Srisuk T."/>
            <person name="Land M."/>
            <person name="Jeennor S."/>
            <person name="Laoteng K."/>
        </authorList>
    </citation>
    <scope>NUCLEOTIDE SEQUENCE [LARGE SCALE GENOMIC DNA]</scope>
    <source>
        <strain evidence="2 3">BCC7051</strain>
    </source>
</reference>
<feature type="compositionally biased region" description="Polar residues" evidence="1">
    <location>
        <begin position="645"/>
        <end position="671"/>
    </location>
</feature>
<feature type="compositionally biased region" description="Basic residues" evidence="1">
    <location>
        <begin position="818"/>
        <end position="831"/>
    </location>
</feature>
<dbReference type="PANTHER" id="PTHR33481:SF1">
    <property type="entry name" value="ENDONUCLEASE_EXONUCLEASE_PHOSPHATASE DOMAIN-CONTAINING PROTEIN-RELATED"/>
    <property type="match status" value="1"/>
</dbReference>
<dbReference type="InterPro" id="IPR036397">
    <property type="entry name" value="RNaseH_sf"/>
</dbReference>
<dbReference type="Gene3D" id="3.30.420.10">
    <property type="entry name" value="Ribonuclease H-like superfamily/Ribonuclease H"/>
    <property type="match status" value="1"/>
</dbReference>
<feature type="compositionally biased region" description="Basic and acidic residues" evidence="1">
    <location>
        <begin position="265"/>
        <end position="279"/>
    </location>
</feature>
<dbReference type="GO" id="GO:0003676">
    <property type="term" value="F:nucleic acid binding"/>
    <property type="evidence" value="ECO:0007669"/>
    <property type="project" value="InterPro"/>
</dbReference>